<evidence type="ECO:0000256" key="2">
    <source>
        <dbReference type="ARBA" id="ARBA00022741"/>
    </source>
</evidence>
<dbReference type="EC" id="3.6.5.n1" evidence="8"/>
<dbReference type="GO" id="GO:0006412">
    <property type="term" value="P:translation"/>
    <property type="evidence" value="ECO:0007669"/>
    <property type="project" value="UniProtKB-KW"/>
</dbReference>
<sequence>MNLCKHLTKTQKLNFKKLLSLLKRSSFRSCVLHQNYSSSSPKVDLSKFPVEYIRNFSIIAHVDHGKSTLSDRLLEFTGTIPTTKDNKQVLDKLQIERERGITVKAQTVSLVHTYKGKQYLLNLIDTPGHVDFQYEVSRSMSACQGVLLLVDANHGVQAQTVANYYLASELKKTIIPVLNKIDLKVARPEEVLKQLKSIFDIEPSTTLKVSAKLGTGVLELLETIIERIPPPPSDRNAALKAITFDSWFNHFRGVIVSLTLLDGVLTKRDKVMSAATGKLYEVQEIGFMYPEQVPCEKLYAGQVGYMIANIRDIKEARIGDTIFHPKAPVTPVEGFKPAKAMVFAGVFPADQSEYDDLRKAIEKLTLNDSSVSVNIDTSPVLGQGWRLGFLGLLHMDVFSQRLEQEYDMSSITTVPNVLYKVKIHGSKNIKHYQSDVVDVLNPCQLPDPNIITEYLEPVVLGTIITPLEYIGDIMNLSMDRRGVLKNQINIDDNRVMITMVFPLNEILVDFFDDLKSMTSGYASFDYEDYGYQPSSLVKLVFSLNSKPVDELTMICHVSKARQLAKKTCVKLHTAIPRQLYHVIIQASISGKIIAREDIKPYKKDVLSKCYGGDVTRKMKLLRHQAEGKKKLRRIGNVDVPRDAFIKILQK</sequence>
<dbReference type="SMART" id="SM00838">
    <property type="entry name" value="EFG_C"/>
    <property type="match status" value="1"/>
</dbReference>
<dbReference type="GO" id="GO:0045727">
    <property type="term" value="P:positive regulation of translation"/>
    <property type="evidence" value="ECO:0007669"/>
    <property type="project" value="UniProtKB-UniRule"/>
</dbReference>
<keyword evidence="2 8" id="KW-0547">Nucleotide-binding</keyword>
<evidence type="ECO:0000256" key="3">
    <source>
        <dbReference type="ARBA" id="ARBA00022792"/>
    </source>
</evidence>
<comment type="catalytic activity">
    <reaction evidence="8">
        <text>GTP + H2O = GDP + phosphate + H(+)</text>
        <dbReference type="Rhea" id="RHEA:19669"/>
        <dbReference type="ChEBI" id="CHEBI:15377"/>
        <dbReference type="ChEBI" id="CHEBI:15378"/>
        <dbReference type="ChEBI" id="CHEBI:37565"/>
        <dbReference type="ChEBI" id="CHEBI:43474"/>
        <dbReference type="ChEBI" id="CHEBI:58189"/>
        <dbReference type="EC" id="3.6.5.n1"/>
    </reaction>
</comment>
<dbReference type="InterPro" id="IPR031157">
    <property type="entry name" value="G_TR_CS"/>
</dbReference>
<dbReference type="FunFam" id="3.30.70.240:FF:000007">
    <property type="entry name" value="Translation factor GUF1, mitochondrial"/>
    <property type="match status" value="1"/>
</dbReference>
<feature type="binding site" evidence="8">
    <location>
        <begin position="125"/>
        <end position="129"/>
    </location>
    <ligand>
        <name>GTP</name>
        <dbReference type="ChEBI" id="CHEBI:37565"/>
    </ligand>
</feature>
<dbReference type="FunFam" id="2.40.30.10:FF:000015">
    <property type="entry name" value="Translation factor GUF1, mitochondrial"/>
    <property type="match status" value="1"/>
</dbReference>
<keyword evidence="10" id="KW-1185">Reference proteome</keyword>
<dbReference type="Gene3D" id="3.30.70.2570">
    <property type="entry name" value="Elongation factor 4, C-terminal domain"/>
    <property type="match status" value="1"/>
</dbReference>
<dbReference type="Pfam" id="PF00009">
    <property type="entry name" value="GTP_EFTU"/>
    <property type="match status" value="1"/>
</dbReference>
<accession>A0A6P7SHR4</accession>
<name>A0A6P7SHR4_9MOLL</name>
<dbReference type="Gene3D" id="2.40.30.10">
    <property type="entry name" value="Translation factors"/>
    <property type="match status" value="1"/>
</dbReference>
<dbReference type="CDD" id="cd16260">
    <property type="entry name" value="EF4_III"/>
    <property type="match status" value="1"/>
</dbReference>
<dbReference type="NCBIfam" id="TIGR00231">
    <property type="entry name" value="small_GTP"/>
    <property type="match status" value="1"/>
</dbReference>
<keyword evidence="7 8" id="KW-0472">Membrane</keyword>
<dbReference type="CDD" id="cd03699">
    <property type="entry name" value="EF4_II"/>
    <property type="match status" value="1"/>
</dbReference>
<evidence type="ECO:0000259" key="9">
    <source>
        <dbReference type="PROSITE" id="PS51722"/>
    </source>
</evidence>
<dbReference type="Gene3D" id="3.30.70.870">
    <property type="entry name" value="Elongation Factor G (Translational Gtpase), domain 3"/>
    <property type="match status" value="1"/>
</dbReference>
<comment type="subcellular location">
    <subcellularLocation>
        <location evidence="8">Mitochondrion inner membrane</location>
        <topology evidence="8">Peripheral membrane protein</topology>
        <orientation evidence="8">Matrix side</orientation>
    </subcellularLocation>
</comment>
<feature type="binding site" evidence="8">
    <location>
        <begin position="60"/>
        <end position="67"/>
    </location>
    <ligand>
        <name>GTP</name>
        <dbReference type="ChEBI" id="CHEBI:37565"/>
    </ligand>
</feature>
<comment type="similarity">
    <text evidence="1">Belongs to the TRAFAC class translation factor GTPase superfamily. Classic translation factor GTPase family. LepA subfamily.</text>
</comment>
<dbReference type="GO" id="GO:0097177">
    <property type="term" value="F:mitochondrial ribosome binding"/>
    <property type="evidence" value="ECO:0007669"/>
    <property type="project" value="TreeGrafter"/>
</dbReference>
<dbReference type="SUPFAM" id="SSF52540">
    <property type="entry name" value="P-loop containing nucleoside triphosphate hydrolases"/>
    <property type="match status" value="1"/>
</dbReference>
<dbReference type="InterPro" id="IPR000640">
    <property type="entry name" value="EFG_V-like"/>
</dbReference>
<dbReference type="Pfam" id="PF03144">
    <property type="entry name" value="GTP_EFTU_D2"/>
    <property type="match status" value="1"/>
</dbReference>
<dbReference type="PANTHER" id="PTHR43512:SF7">
    <property type="entry name" value="TRANSLATION FACTOR GUF1, MITOCHONDRIAL"/>
    <property type="match status" value="1"/>
</dbReference>
<evidence type="ECO:0000256" key="1">
    <source>
        <dbReference type="ARBA" id="ARBA00005454"/>
    </source>
</evidence>
<proteinExistence type="inferred from homology"/>
<dbReference type="CDD" id="cd01890">
    <property type="entry name" value="LepA"/>
    <property type="match status" value="1"/>
</dbReference>
<dbReference type="InterPro" id="IPR013842">
    <property type="entry name" value="LepA_CTD"/>
</dbReference>
<dbReference type="HAMAP" id="MF_00071">
    <property type="entry name" value="LepA"/>
    <property type="match status" value="1"/>
</dbReference>
<dbReference type="SUPFAM" id="SSF54980">
    <property type="entry name" value="EF-G C-terminal domain-like"/>
    <property type="match status" value="2"/>
</dbReference>
<dbReference type="InterPro" id="IPR009000">
    <property type="entry name" value="Transl_B-barrel_sf"/>
</dbReference>
<dbReference type="InterPro" id="IPR000795">
    <property type="entry name" value="T_Tr_GTP-bd_dom"/>
</dbReference>
<dbReference type="InterPro" id="IPR006297">
    <property type="entry name" value="EF-4"/>
</dbReference>
<dbReference type="PROSITE" id="PS51722">
    <property type="entry name" value="G_TR_2"/>
    <property type="match status" value="1"/>
</dbReference>
<dbReference type="Pfam" id="PF06421">
    <property type="entry name" value="LepA_C"/>
    <property type="match status" value="1"/>
</dbReference>
<dbReference type="PANTHER" id="PTHR43512">
    <property type="entry name" value="TRANSLATION FACTOR GUF1-RELATED"/>
    <property type="match status" value="1"/>
</dbReference>
<dbReference type="GO" id="GO:0003924">
    <property type="term" value="F:GTPase activity"/>
    <property type="evidence" value="ECO:0007669"/>
    <property type="project" value="UniProtKB-UniRule"/>
</dbReference>
<comment type="similarity">
    <text evidence="8">Belongs to the GTP-binding elongation factor family. LepA subfamily.</text>
</comment>
<organism evidence="10 11">
    <name type="scientific">Octopus sinensis</name>
    <name type="common">East Asian common octopus</name>
    <dbReference type="NCBI Taxonomy" id="2607531"/>
    <lineage>
        <taxon>Eukaryota</taxon>
        <taxon>Metazoa</taxon>
        <taxon>Spiralia</taxon>
        <taxon>Lophotrochozoa</taxon>
        <taxon>Mollusca</taxon>
        <taxon>Cephalopoda</taxon>
        <taxon>Coleoidea</taxon>
        <taxon>Octopodiformes</taxon>
        <taxon>Octopoda</taxon>
        <taxon>Incirrata</taxon>
        <taxon>Octopodidae</taxon>
        <taxon>Octopus</taxon>
    </lineage>
</organism>
<comment type="function">
    <text evidence="8">Promotes mitochondrial protein synthesis. May act as a fidelity factor of the translation reaction, by catalyzing a one-codon backward translocation of tRNAs on improperly translocated ribosomes. Binds to mitochondrial ribosomes in a GTP-dependent manner.</text>
</comment>
<dbReference type="InterPro" id="IPR005225">
    <property type="entry name" value="Small_GTP-bd"/>
</dbReference>
<evidence type="ECO:0000256" key="7">
    <source>
        <dbReference type="ARBA" id="ARBA00023136"/>
    </source>
</evidence>
<dbReference type="NCBIfam" id="TIGR01393">
    <property type="entry name" value="lepA"/>
    <property type="match status" value="1"/>
</dbReference>
<dbReference type="InterPro" id="IPR027417">
    <property type="entry name" value="P-loop_NTPase"/>
</dbReference>
<evidence type="ECO:0000256" key="6">
    <source>
        <dbReference type="ARBA" id="ARBA00023134"/>
    </source>
</evidence>
<dbReference type="GO" id="GO:0005743">
    <property type="term" value="C:mitochondrial inner membrane"/>
    <property type="evidence" value="ECO:0007669"/>
    <property type="project" value="UniProtKB-SubCell"/>
</dbReference>
<dbReference type="FunFam" id="3.30.70.870:FF:000004">
    <property type="entry name" value="Translation factor GUF1, mitochondrial"/>
    <property type="match status" value="1"/>
</dbReference>
<dbReference type="PRINTS" id="PR00315">
    <property type="entry name" value="ELONGATNFCT"/>
</dbReference>
<feature type="binding site" evidence="8">
    <location>
        <begin position="179"/>
        <end position="182"/>
    </location>
    <ligand>
        <name>GTP</name>
        <dbReference type="ChEBI" id="CHEBI:37565"/>
    </ligand>
</feature>
<keyword evidence="3 8" id="KW-0999">Mitochondrion inner membrane</keyword>
<dbReference type="InterPro" id="IPR004161">
    <property type="entry name" value="EFTu-like_2"/>
</dbReference>
<dbReference type="Proteomes" id="UP000515154">
    <property type="component" value="Linkage group LG6"/>
</dbReference>
<dbReference type="SUPFAM" id="SSF50447">
    <property type="entry name" value="Translation proteins"/>
    <property type="match status" value="1"/>
</dbReference>
<protein>
    <recommendedName>
        <fullName evidence="8">Translation factor GUF1 homolog, mitochondrial</fullName>
        <ecNumber evidence="8">3.6.5.n1</ecNumber>
    </recommendedName>
    <alternativeName>
        <fullName evidence="8">Elongation factor 4 homolog</fullName>
        <shortName evidence="8">EF-4</shortName>
    </alternativeName>
    <alternativeName>
        <fullName evidence="8">GTPase GUF1 homolog</fullName>
    </alternativeName>
    <alternativeName>
        <fullName evidence="8">Ribosomal back-translocase</fullName>
    </alternativeName>
</protein>
<keyword evidence="8" id="KW-0648">Protein biosynthesis</keyword>
<evidence type="ECO:0000256" key="4">
    <source>
        <dbReference type="ARBA" id="ARBA00022801"/>
    </source>
</evidence>
<dbReference type="FunFam" id="3.40.50.300:FF:000078">
    <property type="entry name" value="Elongation factor 4"/>
    <property type="match status" value="1"/>
</dbReference>
<gene>
    <name evidence="11" type="primary">LOC115213148</name>
</gene>
<evidence type="ECO:0000256" key="8">
    <source>
        <dbReference type="HAMAP-Rule" id="MF_03137"/>
    </source>
</evidence>
<keyword evidence="4 8" id="KW-0378">Hydrolase</keyword>
<feature type="domain" description="Tr-type G" evidence="9">
    <location>
        <begin position="51"/>
        <end position="232"/>
    </location>
</feature>
<dbReference type="AlphaFoldDB" id="A0A6P7SHR4"/>
<dbReference type="GO" id="GO:0005525">
    <property type="term" value="F:GTP binding"/>
    <property type="evidence" value="ECO:0007669"/>
    <property type="project" value="UniProtKB-UniRule"/>
</dbReference>
<dbReference type="RefSeq" id="XP_029637942.2">
    <property type="nucleotide sequence ID" value="XM_029782082.2"/>
</dbReference>
<evidence type="ECO:0000256" key="5">
    <source>
        <dbReference type="ARBA" id="ARBA00023128"/>
    </source>
</evidence>
<keyword evidence="6 8" id="KW-0342">GTP-binding</keyword>
<dbReference type="Gene3D" id="3.40.50.300">
    <property type="entry name" value="P-loop containing nucleotide triphosphate hydrolases"/>
    <property type="match status" value="1"/>
</dbReference>
<keyword evidence="5 8" id="KW-0496">Mitochondrion</keyword>
<dbReference type="CDD" id="cd03709">
    <property type="entry name" value="lepA_C"/>
    <property type="match status" value="1"/>
</dbReference>
<evidence type="ECO:0000313" key="10">
    <source>
        <dbReference type="Proteomes" id="UP000515154"/>
    </source>
</evidence>
<dbReference type="Gene3D" id="3.30.70.240">
    <property type="match status" value="1"/>
</dbReference>
<dbReference type="InterPro" id="IPR035647">
    <property type="entry name" value="EFG_III/V"/>
</dbReference>
<dbReference type="PROSITE" id="PS00301">
    <property type="entry name" value="G_TR_1"/>
    <property type="match status" value="1"/>
</dbReference>
<reference evidence="11" key="1">
    <citation type="submission" date="2025-08" db="UniProtKB">
        <authorList>
            <consortium name="RefSeq"/>
        </authorList>
    </citation>
    <scope>IDENTIFICATION</scope>
</reference>
<dbReference type="KEGG" id="osn:115213148"/>
<dbReference type="InterPro" id="IPR035654">
    <property type="entry name" value="LepA_IV"/>
</dbReference>
<dbReference type="Pfam" id="PF00679">
    <property type="entry name" value="EFG_C"/>
    <property type="match status" value="1"/>
</dbReference>
<dbReference type="GO" id="GO:0005759">
    <property type="term" value="C:mitochondrial matrix"/>
    <property type="evidence" value="ECO:0007669"/>
    <property type="project" value="UniProtKB-UniRule"/>
</dbReference>
<evidence type="ECO:0000313" key="11">
    <source>
        <dbReference type="RefSeq" id="XP_029637942.2"/>
    </source>
</evidence>
<dbReference type="InterPro" id="IPR038363">
    <property type="entry name" value="LepA_C_sf"/>
</dbReference>
<dbReference type="FunFam" id="3.30.70.2570:FF:000001">
    <property type="entry name" value="Translation factor GUF1, mitochondrial"/>
    <property type="match status" value="1"/>
</dbReference>